<proteinExistence type="predicted"/>
<gene>
    <name evidence="2" type="ordered locus">VIBHAR_03068</name>
</gene>
<dbReference type="Gene3D" id="1.10.10.60">
    <property type="entry name" value="Homeodomain-like"/>
    <property type="match status" value="1"/>
</dbReference>
<dbReference type="AlphaFoldDB" id="A7MUF9"/>
<dbReference type="GO" id="GO:0043565">
    <property type="term" value="F:sequence-specific DNA binding"/>
    <property type="evidence" value="ECO:0007669"/>
    <property type="project" value="InterPro"/>
</dbReference>
<dbReference type="Proteomes" id="UP000008152">
    <property type="component" value="Chromosome I"/>
</dbReference>
<dbReference type="SUPFAM" id="SSF46689">
    <property type="entry name" value="Homeodomain-like"/>
    <property type="match status" value="1"/>
</dbReference>
<evidence type="ECO:0000313" key="2">
    <source>
        <dbReference type="EMBL" id="ABU72018.1"/>
    </source>
</evidence>
<feature type="domain" description="DNA binding HTH" evidence="1">
    <location>
        <begin position="109"/>
        <end position="135"/>
    </location>
</feature>
<dbReference type="RefSeq" id="WP_012128578.1">
    <property type="nucleotide sequence ID" value="NC_009783.1"/>
</dbReference>
<evidence type="ECO:0000259" key="1">
    <source>
        <dbReference type="Pfam" id="PF02954"/>
    </source>
</evidence>
<dbReference type="PATRIC" id="fig|338187.25.peg.3122"/>
<dbReference type="KEGG" id="vha:VIBHAR_03068"/>
<name>A7MUF9_VIBC1</name>
<reference evidence="2 3" key="1">
    <citation type="submission" date="2007-08" db="EMBL/GenBank/DDBJ databases">
        <authorList>
            <consortium name="The Vibrio harveyi Genome Sequencing Project"/>
            <person name="Bassler B."/>
            <person name="Clifton S.W."/>
            <person name="Fulton L."/>
            <person name="Delehaunty K."/>
            <person name="Fronick C."/>
            <person name="Harrison M."/>
            <person name="Markivic C."/>
            <person name="Fulton R."/>
            <person name="Tin-Wollam A.-M."/>
            <person name="Shah N."/>
            <person name="Pepin K."/>
            <person name="Nash W."/>
            <person name="Thiruvilangam P."/>
            <person name="Bhonagiri V."/>
            <person name="Waters C."/>
            <person name="Tu K.C."/>
            <person name="Irgon J."/>
            <person name="Wilson R.K."/>
        </authorList>
    </citation>
    <scope>NUCLEOTIDE SEQUENCE [LARGE SCALE GENOMIC DNA]</scope>
    <source>
        <strain evidence="3">ATCC BAA-1116 / BB120</strain>
    </source>
</reference>
<sequence>MSFDGYFEKIQRKMNAASSLETLVVWRKRINIGNSGLPYKTQQGRLVAHCYTSFKEEKIRGKNMTTLITQDEVVQCVKQELELTGIADKKHAAPDLSQLLPEVKCTIVEVLLLHTRGNQAQAARMLGMNRATLRKIYKQSLKR</sequence>
<dbReference type="InterPro" id="IPR002197">
    <property type="entry name" value="HTH_Fis"/>
</dbReference>
<evidence type="ECO:0000313" key="3">
    <source>
        <dbReference type="Proteomes" id="UP000008152"/>
    </source>
</evidence>
<accession>A7MUF9</accession>
<dbReference type="EMBL" id="CP000789">
    <property type="protein sequence ID" value="ABU72018.1"/>
    <property type="molecule type" value="Genomic_DNA"/>
</dbReference>
<dbReference type="InterPro" id="IPR009057">
    <property type="entry name" value="Homeodomain-like_sf"/>
</dbReference>
<dbReference type="Pfam" id="PF02954">
    <property type="entry name" value="HTH_8"/>
    <property type="match status" value="1"/>
</dbReference>
<protein>
    <recommendedName>
        <fullName evidence="1">DNA binding HTH domain-containing protein</fullName>
    </recommendedName>
</protein>
<organism evidence="2 3">
    <name type="scientific">Vibrio campbellii (strain ATCC BAA-1116)</name>
    <dbReference type="NCBI Taxonomy" id="2902295"/>
    <lineage>
        <taxon>Bacteria</taxon>
        <taxon>Pseudomonadati</taxon>
        <taxon>Pseudomonadota</taxon>
        <taxon>Gammaproteobacteria</taxon>
        <taxon>Vibrionales</taxon>
        <taxon>Vibrionaceae</taxon>
        <taxon>Vibrio</taxon>
    </lineage>
</organism>
<dbReference type="PRINTS" id="PR01590">
    <property type="entry name" value="HTHFIS"/>
</dbReference>